<name>A0ABW9UXT6_9SPHN</name>
<feature type="region of interest" description="Disordered" evidence="1">
    <location>
        <begin position="42"/>
        <end position="66"/>
    </location>
</feature>
<evidence type="ECO:0000313" key="3">
    <source>
        <dbReference type="EMBL" id="MXO68420.1"/>
    </source>
</evidence>
<comment type="caution">
    <text evidence="3">The sequence shown here is derived from an EMBL/GenBank/DDBJ whole genome shotgun (WGS) entry which is preliminary data.</text>
</comment>
<sequence>MLTRLLACLALITGLAAAGAPASAAFTQAASAEISGSVAAAQPGRSPRCEADLRRGRPPARSDRAPGCSDCAPIRIYIPTVQFGPDRAFE</sequence>
<feature type="signal peptide" evidence="2">
    <location>
        <begin position="1"/>
        <end position="24"/>
    </location>
</feature>
<keyword evidence="2" id="KW-0732">Signal</keyword>
<evidence type="ECO:0000256" key="2">
    <source>
        <dbReference type="SAM" id="SignalP"/>
    </source>
</evidence>
<keyword evidence="4" id="KW-1185">Reference proteome</keyword>
<dbReference type="EMBL" id="WTYO01000002">
    <property type="protein sequence ID" value="MXO68420.1"/>
    <property type="molecule type" value="Genomic_DNA"/>
</dbReference>
<reference evidence="3 4" key="1">
    <citation type="submission" date="2019-12" db="EMBL/GenBank/DDBJ databases">
        <title>Genomic-based taxomic classification of the family Erythrobacteraceae.</title>
        <authorList>
            <person name="Xu L."/>
        </authorList>
    </citation>
    <scope>NUCLEOTIDE SEQUENCE [LARGE SCALE GENOMIC DNA]</scope>
    <source>
        <strain evidence="3 4">H32</strain>
    </source>
</reference>
<feature type="compositionally biased region" description="Basic and acidic residues" evidence="1">
    <location>
        <begin position="47"/>
        <end position="64"/>
    </location>
</feature>
<protein>
    <submittedName>
        <fullName evidence="3">Uncharacterized protein</fullName>
    </submittedName>
</protein>
<evidence type="ECO:0000256" key="1">
    <source>
        <dbReference type="SAM" id="MobiDB-lite"/>
    </source>
</evidence>
<gene>
    <name evidence="3" type="ORF">GRI72_06230</name>
</gene>
<dbReference type="Proteomes" id="UP000444401">
    <property type="component" value="Unassembled WGS sequence"/>
</dbReference>
<accession>A0ABW9UXT6</accession>
<organism evidence="3 4">
    <name type="scientific">Pelagerythrobacter marinus</name>
    <dbReference type="NCBI Taxonomy" id="538382"/>
    <lineage>
        <taxon>Bacteria</taxon>
        <taxon>Pseudomonadati</taxon>
        <taxon>Pseudomonadota</taxon>
        <taxon>Alphaproteobacteria</taxon>
        <taxon>Sphingomonadales</taxon>
        <taxon>Erythrobacteraceae</taxon>
        <taxon>Pelagerythrobacter</taxon>
    </lineage>
</organism>
<evidence type="ECO:0000313" key="4">
    <source>
        <dbReference type="Proteomes" id="UP000444401"/>
    </source>
</evidence>
<feature type="chain" id="PRO_5047346595" evidence="2">
    <location>
        <begin position="25"/>
        <end position="90"/>
    </location>
</feature>
<proteinExistence type="predicted"/>
<dbReference type="RefSeq" id="WP_160733056.1">
    <property type="nucleotide sequence ID" value="NZ_CP139719.1"/>
</dbReference>